<dbReference type="PANTHER" id="PTHR12815:SF42">
    <property type="entry name" value="BACTERIAL SURFACE ANTIGEN (D15) DOMAIN-CONTAINING PROTEIN"/>
    <property type="match status" value="1"/>
</dbReference>
<dbReference type="EMBL" id="JBHSWA010000001">
    <property type="protein sequence ID" value="MFC6640562.1"/>
    <property type="molecule type" value="Genomic_DNA"/>
</dbReference>
<dbReference type="Proteomes" id="UP001596403">
    <property type="component" value="Unassembled WGS sequence"/>
</dbReference>
<evidence type="ECO:0000259" key="5">
    <source>
        <dbReference type="Pfam" id="PF07244"/>
    </source>
</evidence>
<evidence type="ECO:0000256" key="3">
    <source>
        <dbReference type="ARBA" id="ARBA00023136"/>
    </source>
</evidence>
<gene>
    <name evidence="6" type="ORF">ACFQAU_01170</name>
</gene>
<protein>
    <submittedName>
        <fullName evidence="6">Autotransporter assembly complex family protein</fullName>
    </submittedName>
</protein>
<dbReference type="InterPro" id="IPR039910">
    <property type="entry name" value="D15-like"/>
</dbReference>
<comment type="caution">
    <text evidence="6">The sequence shown here is derived from an EMBL/GenBank/DDBJ whole genome shotgun (WGS) entry which is preliminary data.</text>
</comment>
<evidence type="ECO:0000313" key="6">
    <source>
        <dbReference type="EMBL" id="MFC6640562.1"/>
    </source>
</evidence>
<dbReference type="Pfam" id="PF01103">
    <property type="entry name" value="Omp85"/>
    <property type="match status" value="1"/>
</dbReference>
<evidence type="ECO:0000313" key="7">
    <source>
        <dbReference type="Proteomes" id="UP001596403"/>
    </source>
</evidence>
<dbReference type="Gene3D" id="2.40.160.50">
    <property type="entry name" value="membrane protein fhac: a member of the omp85/tpsb transporter family"/>
    <property type="match status" value="1"/>
</dbReference>
<name>A0ABW1YTL8_9RHOB</name>
<keyword evidence="7" id="KW-1185">Reference proteome</keyword>
<keyword evidence="2" id="KW-0812">Transmembrane</keyword>
<dbReference type="Gene3D" id="3.10.20.310">
    <property type="entry name" value="membrane protein fhac"/>
    <property type="match status" value="1"/>
</dbReference>
<sequence length="630" mass="67414">MRKRLVLSGLRKTGAKTGVTKRKEGSAWRNKGRLKGRRIVSLLDFFLVGAAAQAAELAITGIDDDSELYATLRDGSLLAEQTDEDAEPATPQELVAAAQADYGRLLALLYDNGYFGPTLKITLDGVDAAAIPPVQPPRRIDRAVITVDPGPKFRFGAARIAPVAPGTELPEGFASGETASLGVLKETVSAGVSGWRDVGHAKAELADQDLVAKHRERQIDAALRIAPGPKLRFGALTVTGNEDVRTARLIEIAGLPEGEVFSPEELELATERLRRTGAFDAVALIEADRIGPNDTLPIAAQVTEAPKRRFGFGAELSSLEGLTLSTFWLHRNLLGGAERLRLSAEIEGIGGNSGGEDYTLSARFERPATFNEDTDFYALATLEQLDEVNYFSRQLDLEAGIERIANQNRTYSAGLGLRVAETEDAFGTNQYTLLTLPLGAEFDYRDKELDATEGYYIDANITPFVALSGSESGLRTYFDARYYRSFGTERPVTLAFRGQLGSVAGPDLSEAPADYLFYSGGGGTVRGQPYQSLGVDLASGDTVGGRSFVGLSAEARVALTEKIGVVGFADAGYIGSEEFYDGSGTWHSGAGLGLRYATGIGPIRLDVAVPTSGPEVDEDFQVYIGIGQAF</sequence>
<keyword evidence="3" id="KW-0472">Membrane</keyword>
<evidence type="ECO:0000259" key="4">
    <source>
        <dbReference type="Pfam" id="PF01103"/>
    </source>
</evidence>
<feature type="domain" description="Bacterial surface antigen (D15)" evidence="4">
    <location>
        <begin position="332"/>
        <end position="630"/>
    </location>
</feature>
<dbReference type="InterPro" id="IPR010827">
    <property type="entry name" value="BamA/TamA_POTRA"/>
</dbReference>
<dbReference type="Pfam" id="PF07244">
    <property type="entry name" value="POTRA"/>
    <property type="match status" value="1"/>
</dbReference>
<reference evidence="7" key="1">
    <citation type="journal article" date="2019" name="Int. J. Syst. Evol. Microbiol.">
        <title>The Global Catalogue of Microorganisms (GCM) 10K type strain sequencing project: providing services to taxonomists for standard genome sequencing and annotation.</title>
        <authorList>
            <consortium name="The Broad Institute Genomics Platform"/>
            <consortium name="The Broad Institute Genome Sequencing Center for Infectious Disease"/>
            <person name="Wu L."/>
            <person name="Ma J."/>
        </authorList>
    </citation>
    <scope>NUCLEOTIDE SEQUENCE [LARGE SCALE GENOMIC DNA]</scope>
    <source>
        <strain evidence="7">NBRC 111368</strain>
    </source>
</reference>
<comment type="subcellular location">
    <subcellularLocation>
        <location evidence="1">Membrane</location>
    </subcellularLocation>
</comment>
<dbReference type="InterPro" id="IPR000184">
    <property type="entry name" value="Bac_surfAg_D15"/>
</dbReference>
<dbReference type="PANTHER" id="PTHR12815">
    <property type="entry name" value="SORTING AND ASSEMBLY MACHINERY SAMM50 PROTEIN FAMILY MEMBER"/>
    <property type="match status" value="1"/>
</dbReference>
<keyword evidence="2" id="KW-1134">Transmembrane beta strand</keyword>
<accession>A0ABW1YTL8</accession>
<proteinExistence type="predicted"/>
<feature type="domain" description="POTRA" evidence="5">
    <location>
        <begin position="232"/>
        <end position="303"/>
    </location>
</feature>
<evidence type="ECO:0000256" key="1">
    <source>
        <dbReference type="ARBA" id="ARBA00004370"/>
    </source>
</evidence>
<dbReference type="RefSeq" id="WP_386279973.1">
    <property type="nucleotide sequence ID" value="NZ_JBHSWA010000001.1"/>
</dbReference>
<evidence type="ECO:0000256" key="2">
    <source>
        <dbReference type="ARBA" id="ARBA00022452"/>
    </source>
</evidence>
<organism evidence="6 7">
    <name type="scientific">Sulfitobacter profundi</name>
    <dbReference type="NCBI Taxonomy" id="2679961"/>
    <lineage>
        <taxon>Bacteria</taxon>
        <taxon>Pseudomonadati</taxon>
        <taxon>Pseudomonadota</taxon>
        <taxon>Alphaproteobacteria</taxon>
        <taxon>Rhodobacterales</taxon>
        <taxon>Roseobacteraceae</taxon>
        <taxon>Sulfitobacter</taxon>
    </lineage>
</organism>